<evidence type="ECO:0000313" key="2">
    <source>
        <dbReference type="Proteomes" id="UP001333110"/>
    </source>
</evidence>
<dbReference type="AlphaFoldDB" id="A0AAN7NJ39"/>
<proteinExistence type="predicted"/>
<name>A0AAN7NJ39_MYCAM</name>
<keyword evidence="2" id="KW-1185">Reference proteome</keyword>
<gene>
    <name evidence="1" type="ORF">QYF61_026274</name>
</gene>
<sequence>MWKCCSEVCPSGVPLPALSPVLSAKGSGTSPPRFLHPPAPGCCRRWELGSDFNATRRLHRVSHCARSCYQRHKRKKALLTFSYVTQSNSSTCGFFVLLGRRERRGDTVSTKNILARISSEGVKLSSNDQLKSIRNTYVISEETQSKGLMLFSAFTNDPSDGTECTLLHSQMKANWDK</sequence>
<dbReference type="EMBL" id="JAUNZN010000002">
    <property type="protein sequence ID" value="KAK4828418.1"/>
    <property type="molecule type" value="Genomic_DNA"/>
</dbReference>
<comment type="caution">
    <text evidence="1">The sequence shown here is derived from an EMBL/GenBank/DDBJ whole genome shotgun (WGS) entry which is preliminary data.</text>
</comment>
<reference evidence="1 2" key="1">
    <citation type="journal article" date="2023" name="J. Hered.">
        <title>Chromosome-level genome of the wood stork (Mycteria americana) provides insight into avian chromosome evolution.</title>
        <authorList>
            <person name="Flamio R. Jr."/>
            <person name="Ramstad K.M."/>
        </authorList>
    </citation>
    <scope>NUCLEOTIDE SEQUENCE [LARGE SCALE GENOMIC DNA]</scope>
    <source>
        <strain evidence="1">JAX WOST 10</strain>
    </source>
</reference>
<evidence type="ECO:0000313" key="1">
    <source>
        <dbReference type="EMBL" id="KAK4828418.1"/>
    </source>
</evidence>
<organism evidence="1 2">
    <name type="scientific">Mycteria americana</name>
    <name type="common">Wood stork</name>
    <dbReference type="NCBI Taxonomy" id="33587"/>
    <lineage>
        <taxon>Eukaryota</taxon>
        <taxon>Metazoa</taxon>
        <taxon>Chordata</taxon>
        <taxon>Craniata</taxon>
        <taxon>Vertebrata</taxon>
        <taxon>Euteleostomi</taxon>
        <taxon>Archelosauria</taxon>
        <taxon>Archosauria</taxon>
        <taxon>Dinosauria</taxon>
        <taxon>Saurischia</taxon>
        <taxon>Theropoda</taxon>
        <taxon>Coelurosauria</taxon>
        <taxon>Aves</taxon>
        <taxon>Neognathae</taxon>
        <taxon>Neoaves</taxon>
        <taxon>Aequornithes</taxon>
        <taxon>Ciconiiformes</taxon>
        <taxon>Ciconiidae</taxon>
        <taxon>Mycteria</taxon>
    </lineage>
</organism>
<dbReference type="Proteomes" id="UP001333110">
    <property type="component" value="Unassembled WGS sequence"/>
</dbReference>
<protein>
    <submittedName>
        <fullName evidence="1">Uncharacterized protein</fullName>
    </submittedName>
</protein>
<accession>A0AAN7NJ39</accession>